<dbReference type="Pfam" id="PF21621">
    <property type="entry name" value="MPI_cupin_dom"/>
    <property type="match status" value="1"/>
</dbReference>
<gene>
    <name evidence="4" type="ORF">O9H85_28900</name>
</gene>
<accession>A0ABT4QHJ7</accession>
<dbReference type="InterPro" id="IPR014710">
    <property type="entry name" value="RmlC-like_jellyroll"/>
</dbReference>
<dbReference type="SUPFAM" id="SSF51182">
    <property type="entry name" value="RmlC-like cupins"/>
    <property type="match status" value="1"/>
</dbReference>
<dbReference type="InterPro" id="IPR011051">
    <property type="entry name" value="RmlC_Cupin_sf"/>
</dbReference>
<reference evidence="4 5" key="1">
    <citation type="submission" date="2022-12" db="EMBL/GenBank/DDBJ databases">
        <title>Draft genome sequence of Paenibacillus sp. dW9.</title>
        <authorList>
            <person name="Choi E.-W."/>
            <person name="Kim D.-U."/>
        </authorList>
    </citation>
    <scope>NUCLEOTIDE SEQUENCE [LARGE SCALE GENOMIC DNA]</scope>
    <source>
        <strain evidence="5">dW9</strain>
    </source>
</reference>
<dbReference type="Proteomes" id="UP001527882">
    <property type="component" value="Unassembled WGS sequence"/>
</dbReference>
<dbReference type="GO" id="GO:0016853">
    <property type="term" value="F:isomerase activity"/>
    <property type="evidence" value="ECO:0007669"/>
    <property type="project" value="UniProtKB-KW"/>
</dbReference>
<dbReference type="InterPro" id="IPR049071">
    <property type="entry name" value="MPI_cupin_dom"/>
</dbReference>
<name>A0ABT4QHJ7_9BACL</name>
<comment type="caution">
    <text evidence="4">The sequence shown here is derived from an EMBL/GenBank/DDBJ whole genome shotgun (WGS) entry which is preliminary data.</text>
</comment>
<evidence type="ECO:0000256" key="2">
    <source>
        <dbReference type="ARBA" id="ARBA00030762"/>
    </source>
</evidence>
<sequence>MTKILDSGERLTIQVHPDRPTAKALFGSDYGKTEAWYIIGGREIDGEAPYVLYGFKPGMTRERWEALFESQDIEGMVCALNKIRVEPGQVFLVKGGMPHAIGPGCLMVEIQEPTDLTIRVERTTPSGNVIPDFMCHQGAGFERMFDCFHYETMEPEEVIGRFCLNPRVLVRNEQYIEQALITYEDMPYFALTRLDIEQTCTLRQEDSFSALVGISGSGVLEWEEGSLELKQGEQLLLPAGVASVRLTRRSQEPWQLVRCFPPKPL</sequence>
<keyword evidence="5" id="KW-1185">Reference proteome</keyword>
<proteinExistence type="predicted"/>
<protein>
    <recommendedName>
        <fullName evidence="1">Phosphohexomutase</fullName>
    </recommendedName>
    <alternativeName>
        <fullName evidence="2">Phosphomannose isomerase</fullName>
    </alternativeName>
</protein>
<evidence type="ECO:0000313" key="5">
    <source>
        <dbReference type="Proteomes" id="UP001527882"/>
    </source>
</evidence>
<organism evidence="4 5">
    <name type="scientific">Paenibacillus gyeongsangnamensis</name>
    <dbReference type="NCBI Taxonomy" id="3388067"/>
    <lineage>
        <taxon>Bacteria</taxon>
        <taxon>Bacillati</taxon>
        <taxon>Bacillota</taxon>
        <taxon>Bacilli</taxon>
        <taxon>Bacillales</taxon>
        <taxon>Paenibacillaceae</taxon>
        <taxon>Paenibacillus</taxon>
    </lineage>
</organism>
<evidence type="ECO:0000259" key="3">
    <source>
        <dbReference type="Pfam" id="PF21621"/>
    </source>
</evidence>
<dbReference type="EMBL" id="JAQAGZ010000023">
    <property type="protein sequence ID" value="MCZ8516339.1"/>
    <property type="molecule type" value="Genomic_DNA"/>
</dbReference>
<dbReference type="CDD" id="cd07010">
    <property type="entry name" value="cupin_PMI_type_I_N_bac"/>
    <property type="match status" value="1"/>
</dbReference>
<feature type="domain" description="Mannose-6-phosphate isomerase cupin" evidence="3">
    <location>
        <begin position="182"/>
        <end position="246"/>
    </location>
</feature>
<evidence type="ECO:0000256" key="1">
    <source>
        <dbReference type="ARBA" id="ARBA00029741"/>
    </source>
</evidence>
<keyword evidence="4" id="KW-0413">Isomerase</keyword>
<evidence type="ECO:0000313" key="4">
    <source>
        <dbReference type="EMBL" id="MCZ8516339.1"/>
    </source>
</evidence>
<dbReference type="Gene3D" id="2.60.120.10">
    <property type="entry name" value="Jelly Rolls"/>
    <property type="match status" value="2"/>
</dbReference>